<dbReference type="GO" id="GO:0005615">
    <property type="term" value="C:extracellular space"/>
    <property type="evidence" value="ECO:0007669"/>
    <property type="project" value="TreeGrafter"/>
</dbReference>
<gene>
    <name evidence="6" type="ORF">OSB1V03_LOCUS22783</name>
</gene>
<dbReference type="SUPFAM" id="SSF53474">
    <property type="entry name" value="alpha/beta-Hydrolases"/>
    <property type="match status" value="1"/>
</dbReference>
<dbReference type="InterPro" id="IPR029058">
    <property type="entry name" value="AB_hydrolase_fold"/>
</dbReference>
<keyword evidence="4" id="KW-0325">Glycoprotein</keyword>
<dbReference type="EMBL" id="OC905840">
    <property type="protein sequence ID" value="CAD7650277.1"/>
    <property type="molecule type" value="Genomic_DNA"/>
</dbReference>
<dbReference type="AlphaFoldDB" id="A0A7R9LYX0"/>
<keyword evidence="3" id="KW-0378">Hydrolase</keyword>
<evidence type="ECO:0000256" key="2">
    <source>
        <dbReference type="ARBA" id="ARBA00022487"/>
    </source>
</evidence>
<reference evidence="6" key="1">
    <citation type="submission" date="2020-11" db="EMBL/GenBank/DDBJ databases">
        <authorList>
            <person name="Tran Van P."/>
        </authorList>
    </citation>
    <scope>NUCLEOTIDE SEQUENCE</scope>
</reference>
<dbReference type="PANTHER" id="PTHR43918">
    <property type="entry name" value="ACETYLCHOLINESTERASE"/>
    <property type="match status" value="1"/>
</dbReference>
<dbReference type="Pfam" id="PF00135">
    <property type="entry name" value="COesterase"/>
    <property type="match status" value="1"/>
</dbReference>
<dbReference type="GO" id="GO:0019695">
    <property type="term" value="P:choline metabolic process"/>
    <property type="evidence" value="ECO:0007669"/>
    <property type="project" value="TreeGrafter"/>
</dbReference>
<dbReference type="OrthoDB" id="10063497at2759"/>
<evidence type="ECO:0000256" key="4">
    <source>
        <dbReference type="ARBA" id="ARBA00023180"/>
    </source>
</evidence>
<accession>A0A7R9LYX0</accession>
<evidence type="ECO:0000259" key="5">
    <source>
        <dbReference type="Pfam" id="PF00135"/>
    </source>
</evidence>
<proteinExistence type="inferred from homology"/>
<dbReference type="GO" id="GO:0005886">
    <property type="term" value="C:plasma membrane"/>
    <property type="evidence" value="ECO:0007669"/>
    <property type="project" value="TreeGrafter"/>
</dbReference>
<keyword evidence="7" id="KW-1185">Reference proteome</keyword>
<evidence type="ECO:0000256" key="3">
    <source>
        <dbReference type="ARBA" id="ARBA00022801"/>
    </source>
</evidence>
<feature type="domain" description="Carboxylesterase type B" evidence="5">
    <location>
        <begin position="1"/>
        <end position="123"/>
    </location>
</feature>
<dbReference type="Gene3D" id="3.40.50.1820">
    <property type="entry name" value="alpha/beta hydrolase"/>
    <property type="match status" value="1"/>
</dbReference>
<dbReference type="InterPro" id="IPR050654">
    <property type="entry name" value="AChE-related_enzymes"/>
</dbReference>
<dbReference type="GO" id="GO:0006581">
    <property type="term" value="P:acetylcholine catabolic process"/>
    <property type="evidence" value="ECO:0007669"/>
    <property type="project" value="TreeGrafter"/>
</dbReference>
<dbReference type="InterPro" id="IPR002018">
    <property type="entry name" value="CarbesteraseB"/>
</dbReference>
<dbReference type="PANTHER" id="PTHR43918:SF4">
    <property type="entry name" value="CARBOXYLIC ESTER HYDROLASE"/>
    <property type="match status" value="1"/>
</dbReference>
<feature type="non-terminal residue" evidence="6">
    <location>
        <position position="1"/>
    </location>
</feature>
<evidence type="ECO:0000313" key="7">
    <source>
        <dbReference type="Proteomes" id="UP000759131"/>
    </source>
</evidence>
<dbReference type="EMBL" id="CAJPIZ010051265">
    <property type="protein sequence ID" value="CAG2122838.1"/>
    <property type="molecule type" value="Genomic_DNA"/>
</dbReference>
<dbReference type="Proteomes" id="UP000759131">
    <property type="component" value="Unassembled WGS sequence"/>
</dbReference>
<evidence type="ECO:0000313" key="6">
    <source>
        <dbReference type="EMBL" id="CAD7650277.1"/>
    </source>
</evidence>
<comment type="similarity">
    <text evidence="1">Belongs to the type-B carboxylesterase/lipase family.</text>
</comment>
<dbReference type="GO" id="GO:0003990">
    <property type="term" value="F:acetylcholinesterase activity"/>
    <property type="evidence" value="ECO:0007669"/>
    <property type="project" value="TreeGrafter"/>
</dbReference>
<name>A0A7R9LYX0_9ACAR</name>
<sequence length="124" mass="13328">MVWIHGGDFYAGSANSAQTTGEVLAAKTDVIVVTFNYRFGWFGFLYAGSDEAPGNMALWDQALALKWVNENIYHFGGDPNRVTIIGANSGSISVAAHILSPITRNLYQNAIMASGGPLSDAFMH</sequence>
<evidence type="ECO:0000256" key="1">
    <source>
        <dbReference type="ARBA" id="ARBA00005964"/>
    </source>
</evidence>
<organism evidence="6">
    <name type="scientific">Medioppia subpectinata</name>
    <dbReference type="NCBI Taxonomy" id="1979941"/>
    <lineage>
        <taxon>Eukaryota</taxon>
        <taxon>Metazoa</taxon>
        <taxon>Ecdysozoa</taxon>
        <taxon>Arthropoda</taxon>
        <taxon>Chelicerata</taxon>
        <taxon>Arachnida</taxon>
        <taxon>Acari</taxon>
        <taxon>Acariformes</taxon>
        <taxon>Sarcoptiformes</taxon>
        <taxon>Oribatida</taxon>
        <taxon>Brachypylina</taxon>
        <taxon>Oppioidea</taxon>
        <taxon>Oppiidae</taxon>
        <taxon>Medioppia</taxon>
    </lineage>
</organism>
<protein>
    <recommendedName>
        <fullName evidence="5">Carboxylesterase type B domain-containing protein</fullName>
    </recommendedName>
</protein>
<keyword evidence="2" id="KW-0719">Serine esterase</keyword>